<dbReference type="Pfam" id="PF25547">
    <property type="entry name" value="WXG100_2"/>
    <property type="match status" value="1"/>
</dbReference>
<keyword evidence="4" id="KW-0808">Transferase</keyword>
<comment type="caution">
    <text evidence="4">The sequence shown here is derived from an EMBL/GenBank/DDBJ whole genome shotgun (WGS) entry which is preliminary data.</text>
</comment>
<name>A0A852V9A0_9ACTN</name>
<dbReference type="Proteomes" id="UP000576393">
    <property type="component" value="Unassembled WGS sequence"/>
</dbReference>
<reference evidence="4 5" key="1">
    <citation type="submission" date="2020-07" db="EMBL/GenBank/DDBJ databases">
        <title>Sequencing the genomes of 1000 actinobacteria strains.</title>
        <authorList>
            <person name="Klenk H.-P."/>
        </authorList>
    </citation>
    <scope>NUCLEOTIDE SEQUENCE [LARGE SCALE GENOMIC DNA]</scope>
    <source>
        <strain evidence="4 5">DSM 45763</strain>
    </source>
</reference>
<dbReference type="Pfam" id="PF02397">
    <property type="entry name" value="Bac_transf"/>
    <property type="match status" value="1"/>
</dbReference>
<comment type="similarity">
    <text evidence="1">Belongs to the bacterial sugar transferase family.</text>
</comment>
<dbReference type="PANTHER" id="PTHR30576:SF0">
    <property type="entry name" value="UNDECAPRENYL-PHOSPHATE N-ACETYLGALACTOSAMINYL 1-PHOSPHATE TRANSFERASE-RELATED"/>
    <property type="match status" value="1"/>
</dbReference>
<dbReference type="InterPro" id="IPR057746">
    <property type="entry name" value="CpnT-like_N"/>
</dbReference>
<evidence type="ECO:0000313" key="4">
    <source>
        <dbReference type="EMBL" id="NYF43031.1"/>
    </source>
</evidence>
<dbReference type="RefSeq" id="WP_179825988.1">
    <property type="nucleotide sequence ID" value="NZ_JACCCO010000002.1"/>
</dbReference>
<evidence type="ECO:0000313" key="5">
    <source>
        <dbReference type="Proteomes" id="UP000576393"/>
    </source>
</evidence>
<keyword evidence="5" id="KW-1185">Reference proteome</keyword>
<accession>A0A852V9A0</accession>
<dbReference type="InterPro" id="IPR003362">
    <property type="entry name" value="Bact_transf"/>
</dbReference>
<dbReference type="GO" id="GO:0016780">
    <property type="term" value="F:phosphotransferase activity, for other substituted phosphate groups"/>
    <property type="evidence" value="ECO:0007669"/>
    <property type="project" value="TreeGrafter"/>
</dbReference>
<evidence type="ECO:0000259" key="2">
    <source>
        <dbReference type="Pfam" id="PF02397"/>
    </source>
</evidence>
<feature type="domain" description="Bacterial sugar transferase" evidence="2">
    <location>
        <begin position="451"/>
        <end position="641"/>
    </location>
</feature>
<evidence type="ECO:0000256" key="1">
    <source>
        <dbReference type="ARBA" id="ARBA00006464"/>
    </source>
</evidence>
<sequence length="649" mass="69541">MRDIATDDVALAGVLGFDPEVWAGAGRGVREAADELARGVDRFCRAMDERPFGQDDLGRALFDGDPGAGVPGFARIRDDLLKDLALAVNLLREMAAGMVVTGCEYAAAEEANAGVPYVPPCPGWLRDPEVYRPEPGPGGLPSTTPPPGFVSQAIWFLESVGFGAAWPDGDLDGVARLLDAATAMARVVGDVQEQIAGQSGRVVRAGSGSATAAFGRAARLVHGEQGWLADLRRRCEHLADCARIAHDAIIEARQRFMASAAFVLTLMLLARLLAPRLGPVLDLVVRKLLRLEGLALRIVLLMIRQAALGAMYSGGLGVIDQLFATGTVDGAELVRDLSHGALAGGLMAGAHAALPALLRRGGPTLTGLAEAMESATWERAFSRTLVGGAVSTTVLATAGWAGGAGWDWKHAAGMGFGMSVLSTGAGLAARSWPAPSYASLRGRDWKQSPAKRWHDVKWALGILTITAPVVSVFALAKFAEDRRNPFFLQKRVGQFGREFDIAKGRTMSTTDGKDGSLGASDPRRTRVGALWARTSLDEFVQLAYNVLYKKDMSVINDRPLLEADRQKTREAVGPFLGPRWNEADLAGKPGLFGPFPNKTVELGLKPKTEIGAYDVQRGFTGLWHDQHASLASDRKILWDFISTYWQRIS</sequence>
<feature type="domain" description="Outer membrane channel protein CpnT-like N-terminal" evidence="3">
    <location>
        <begin position="160"/>
        <end position="277"/>
    </location>
</feature>
<evidence type="ECO:0000259" key="3">
    <source>
        <dbReference type="Pfam" id="PF25547"/>
    </source>
</evidence>
<organism evidence="4 5">
    <name type="scientific">Streptosporangium sandarakinum</name>
    <dbReference type="NCBI Taxonomy" id="1260955"/>
    <lineage>
        <taxon>Bacteria</taxon>
        <taxon>Bacillati</taxon>
        <taxon>Actinomycetota</taxon>
        <taxon>Actinomycetes</taxon>
        <taxon>Streptosporangiales</taxon>
        <taxon>Streptosporangiaceae</taxon>
        <taxon>Streptosporangium</taxon>
    </lineage>
</organism>
<dbReference type="AlphaFoldDB" id="A0A852V9A0"/>
<protein>
    <submittedName>
        <fullName evidence="4">Lipopolysaccharide/colanic/teichoic acid biosynthesis glycosyltransferase</fullName>
    </submittedName>
</protein>
<dbReference type="EMBL" id="JACCCO010000002">
    <property type="protein sequence ID" value="NYF43031.1"/>
    <property type="molecule type" value="Genomic_DNA"/>
</dbReference>
<gene>
    <name evidence="4" type="ORF">HDA43_005232</name>
</gene>
<dbReference type="PANTHER" id="PTHR30576">
    <property type="entry name" value="COLANIC BIOSYNTHESIS UDP-GLUCOSE LIPID CARRIER TRANSFERASE"/>
    <property type="match status" value="1"/>
</dbReference>
<proteinExistence type="inferred from homology"/>